<reference evidence="1 2" key="1">
    <citation type="journal article" date="2016" name="PLoS ONE">
        <title>Sequence Assembly of Yarrowia lipolytica Strain W29/CLIB89 Shows Transposable Element Diversity.</title>
        <authorList>
            <person name="Magnan C."/>
            <person name="Yu J."/>
            <person name="Chang I."/>
            <person name="Jahn E."/>
            <person name="Kanomata Y."/>
            <person name="Wu J."/>
            <person name="Zeller M."/>
            <person name="Oakes M."/>
            <person name="Baldi P."/>
            <person name="Sandmeyer S."/>
        </authorList>
    </citation>
    <scope>NUCLEOTIDE SEQUENCE [LARGE SCALE GENOMIC DNA]</scope>
    <source>
        <strain evidence="2">CLIB89(W29)</strain>
    </source>
</reference>
<gene>
    <name evidence="1" type="ORF">YALI1_F33321g</name>
</gene>
<dbReference type="EMBL" id="CP017558">
    <property type="protein sequence ID" value="AOW07713.1"/>
    <property type="molecule type" value="Genomic_DNA"/>
</dbReference>
<dbReference type="GeneID" id="94584058"/>
<accession>A0A1D8NQ03</accession>
<sequence>MGLWEGHFPSQSLLFVEPREIYYRIIFFPFFSIIASSFPELSHDPSFFRDQKMSLKTSDSPADMIRTCFSSVGVIRTWWKKEWRWEKKIFHTDSGHGFLFAVELGVGISVID</sequence>
<dbReference type="RefSeq" id="XP_068139580.1">
    <property type="nucleotide sequence ID" value="XM_068283479.1"/>
</dbReference>
<dbReference type="Proteomes" id="UP000182444">
    <property type="component" value="Chromosome 1F"/>
</dbReference>
<proteinExistence type="predicted"/>
<protein>
    <submittedName>
        <fullName evidence="1">Uncharacterized protein</fullName>
    </submittedName>
</protein>
<name>A0A1D8NQ03_YARLL</name>
<dbReference type="VEuPathDB" id="FungiDB:YALI1_F33321g"/>
<dbReference type="AlphaFoldDB" id="A0A1D8NQ03"/>
<evidence type="ECO:0000313" key="1">
    <source>
        <dbReference type="EMBL" id="AOW07713.1"/>
    </source>
</evidence>
<evidence type="ECO:0000313" key="2">
    <source>
        <dbReference type="Proteomes" id="UP000182444"/>
    </source>
</evidence>
<organism evidence="1 2">
    <name type="scientific">Yarrowia lipolytica</name>
    <name type="common">Candida lipolytica</name>
    <dbReference type="NCBI Taxonomy" id="4952"/>
    <lineage>
        <taxon>Eukaryota</taxon>
        <taxon>Fungi</taxon>
        <taxon>Dikarya</taxon>
        <taxon>Ascomycota</taxon>
        <taxon>Saccharomycotina</taxon>
        <taxon>Dipodascomycetes</taxon>
        <taxon>Dipodascales</taxon>
        <taxon>Dipodascales incertae sedis</taxon>
        <taxon>Yarrowia</taxon>
    </lineage>
</organism>